<evidence type="ECO:0000313" key="3">
    <source>
        <dbReference type="Proteomes" id="UP000326961"/>
    </source>
</evidence>
<proteinExistence type="predicted"/>
<dbReference type="InterPro" id="IPR050312">
    <property type="entry name" value="IolE/XylAMocC-like"/>
</dbReference>
<dbReference type="EMBL" id="CP032452">
    <property type="protein sequence ID" value="QEZ67891.1"/>
    <property type="molecule type" value="Genomic_DNA"/>
</dbReference>
<organism evidence="2 3">
    <name type="scientific">Paraclostridium bifermentans</name>
    <name type="common">Clostridium bifermentans</name>
    <dbReference type="NCBI Taxonomy" id="1490"/>
    <lineage>
        <taxon>Bacteria</taxon>
        <taxon>Bacillati</taxon>
        <taxon>Bacillota</taxon>
        <taxon>Clostridia</taxon>
        <taxon>Peptostreptococcales</taxon>
        <taxon>Peptostreptococcaceae</taxon>
        <taxon>Paraclostridium</taxon>
    </lineage>
</organism>
<dbReference type="PANTHER" id="PTHR12110">
    <property type="entry name" value="HYDROXYPYRUVATE ISOMERASE"/>
    <property type="match status" value="1"/>
</dbReference>
<dbReference type="Pfam" id="PF01261">
    <property type="entry name" value="AP_endonuc_2"/>
    <property type="match status" value="1"/>
</dbReference>
<sequence>MMKDIKLVKLIGDINKSNIDEINNLGIGVEIQSFPQNILDEDYSTIIRDCKNKLKNFSNVISLHGSSFDLNPGSTDKKVIELTKYRYMQSVEIAKEIGAKYVIFHSQLNPLLSVEKIKKLKLDNQIRFWQDFMNEIDDIDVTILLENEYDENPEEILYIVESVNSPKLRICLDTGHILAYSKKSLEEWIVSAKDFITYIHLHFNDGKNDSHSKPSYEQLIYFKNIIEEAKINPILSLEYSFENVSEEVDRVRNVLSKK</sequence>
<dbReference type="InterPro" id="IPR013022">
    <property type="entry name" value="Xyl_isomerase-like_TIM-brl"/>
</dbReference>
<dbReference type="Gene3D" id="3.20.20.150">
    <property type="entry name" value="Divalent-metal-dependent TIM barrel enzymes"/>
    <property type="match status" value="1"/>
</dbReference>
<keyword evidence="2" id="KW-0413">Isomerase</keyword>
<dbReference type="Proteomes" id="UP000326961">
    <property type="component" value="Chromosome"/>
</dbReference>
<accession>A0A5P3XEL2</accession>
<protein>
    <submittedName>
        <fullName evidence="2">Sugar phosphate isomerase/epimerase</fullName>
    </submittedName>
</protein>
<gene>
    <name evidence="2" type="ORF">D4A35_02685</name>
</gene>
<dbReference type="AlphaFoldDB" id="A0A5P3XEL2"/>
<name>A0A5P3XEL2_PARBF</name>
<reference evidence="2 3" key="1">
    <citation type="submission" date="2018-09" db="EMBL/GenBank/DDBJ databases">
        <title>A clostridial neurotoxin that targets Anopheles mosquitoes.</title>
        <authorList>
            <person name="Contreras E."/>
            <person name="Masuyer G."/>
            <person name="Qureshi N."/>
            <person name="Chawla S."/>
            <person name="Lim H.L."/>
            <person name="Chen J."/>
            <person name="Stenmark P."/>
            <person name="Gill S."/>
        </authorList>
    </citation>
    <scope>NUCLEOTIDE SEQUENCE [LARGE SCALE GENOMIC DNA]</scope>
    <source>
        <strain evidence="2 3">Cbm</strain>
    </source>
</reference>
<dbReference type="InterPro" id="IPR036237">
    <property type="entry name" value="Xyl_isomerase-like_sf"/>
</dbReference>
<dbReference type="PANTHER" id="PTHR12110:SF21">
    <property type="entry name" value="XYLOSE ISOMERASE-LIKE TIM BARREL DOMAIN-CONTAINING PROTEIN"/>
    <property type="match status" value="1"/>
</dbReference>
<dbReference type="GO" id="GO:0016853">
    <property type="term" value="F:isomerase activity"/>
    <property type="evidence" value="ECO:0007669"/>
    <property type="project" value="UniProtKB-KW"/>
</dbReference>
<feature type="domain" description="Xylose isomerase-like TIM barrel" evidence="1">
    <location>
        <begin position="38"/>
        <end position="240"/>
    </location>
</feature>
<evidence type="ECO:0000259" key="1">
    <source>
        <dbReference type="Pfam" id="PF01261"/>
    </source>
</evidence>
<evidence type="ECO:0000313" key="2">
    <source>
        <dbReference type="EMBL" id="QEZ67891.1"/>
    </source>
</evidence>
<dbReference type="SUPFAM" id="SSF51658">
    <property type="entry name" value="Xylose isomerase-like"/>
    <property type="match status" value="1"/>
</dbReference>